<name>A0A9P1GU91_9PEZI</name>
<feature type="domain" description="Branched-chain alpha-ketoacid dehydrogenase kinase/Pyruvate dehydrogenase kinase N-terminal" evidence="9">
    <location>
        <begin position="66"/>
        <end position="192"/>
    </location>
</feature>
<keyword evidence="5 7" id="KW-0067">ATP-binding</keyword>
<comment type="similarity">
    <text evidence="1 7">Belongs to the PDK/BCKDK protein kinase family.</text>
</comment>
<keyword evidence="6 7" id="KW-0496">Mitochondrion</keyword>
<evidence type="ECO:0000256" key="5">
    <source>
        <dbReference type="ARBA" id="ARBA00022840"/>
    </source>
</evidence>
<dbReference type="OrthoDB" id="407390at2759"/>
<organism evidence="10 11">
    <name type="scientific">Parascedosporium putredinis</name>
    <dbReference type="NCBI Taxonomy" id="1442378"/>
    <lineage>
        <taxon>Eukaryota</taxon>
        <taxon>Fungi</taxon>
        <taxon>Dikarya</taxon>
        <taxon>Ascomycota</taxon>
        <taxon>Pezizomycotina</taxon>
        <taxon>Sordariomycetes</taxon>
        <taxon>Hypocreomycetidae</taxon>
        <taxon>Microascales</taxon>
        <taxon>Microascaceae</taxon>
        <taxon>Parascedosporium</taxon>
    </lineage>
</organism>
<proteinExistence type="inferred from homology"/>
<dbReference type="EMBL" id="CALLCH030000001">
    <property type="protein sequence ID" value="CAI4210362.1"/>
    <property type="molecule type" value="Genomic_DNA"/>
</dbReference>
<sequence>MPPVAVRRAVTARRITCSTALAVSPASSHTLQLPRRPLYRRDRSHTTAAWRPVSVLDEWVAKEARPISLRQLMVFGRSLTESRLINSANYVRTELPIRIAHRIRDMQHLPYAVVKNPHISDVYNLYYNAFDSFRKIKEINTLEENDEFCKTISKNLQAHLTVIPKLAMGIIECSDLMDEQSLDKFMNTILRSLSEADFIGEVFIKCVAKDVIDRCGRAVQALARATYGPEVQVPDIHVEGHLSASFPYILSHLEYIVGELLRNSVQAVIERQIREGAAAKPGADSAPAPTPAPVPPLRSPFATSPNLQLGMGLPLSRVYAEYWAGSLELHSLEGYGVDTFLQISRLGNKNEQLATRATIDAV</sequence>
<evidence type="ECO:0000313" key="10">
    <source>
        <dbReference type="EMBL" id="CAI4210362.1"/>
    </source>
</evidence>
<dbReference type="PANTHER" id="PTHR11947">
    <property type="entry name" value="PYRUVATE DEHYDROGENASE KINASE"/>
    <property type="match status" value="1"/>
</dbReference>
<comment type="caution">
    <text evidence="10">The sequence shown here is derived from an EMBL/GenBank/DDBJ whole genome shotgun (WGS) entry which is preliminary data.</text>
</comment>
<evidence type="ECO:0000256" key="6">
    <source>
        <dbReference type="ARBA" id="ARBA00023128"/>
    </source>
</evidence>
<protein>
    <recommendedName>
        <fullName evidence="7">Protein-serine/threonine kinase</fullName>
        <ecNumber evidence="7">2.7.11.-</ecNumber>
    </recommendedName>
</protein>
<evidence type="ECO:0000256" key="8">
    <source>
        <dbReference type="SAM" id="MobiDB-lite"/>
    </source>
</evidence>
<dbReference type="Gene3D" id="1.20.140.20">
    <property type="entry name" value="Alpha-ketoacid/pyruvate dehydrogenase kinase, N-terminal domain"/>
    <property type="match status" value="1"/>
</dbReference>
<dbReference type="GO" id="GO:0005759">
    <property type="term" value="C:mitochondrial matrix"/>
    <property type="evidence" value="ECO:0007669"/>
    <property type="project" value="UniProtKB-SubCell"/>
</dbReference>
<evidence type="ECO:0000256" key="2">
    <source>
        <dbReference type="ARBA" id="ARBA00022679"/>
    </source>
</evidence>
<dbReference type="SUPFAM" id="SSF69012">
    <property type="entry name" value="alpha-ketoacid dehydrogenase kinase, N-terminal domain"/>
    <property type="match status" value="1"/>
</dbReference>
<dbReference type="InterPro" id="IPR039028">
    <property type="entry name" value="BCKD/PDK"/>
</dbReference>
<dbReference type="Gene3D" id="3.30.565.10">
    <property type="entry name" value="Histidine kinase-like ATPase, C-terminal domain"/>
    <property type="match status" value="2"/>
</dbReference>
<dbReference type="GO" id="GO:0004740">
    <property type="term" value="F:pyruvate dehydrogenase (acetyl-transferring) kinase activity"/>
    <property type="evidence" value="ECO:0007669"/>
    <property type="project" value="TreeGrafter"/>
</dbReference>
<feature type="compositionally biased region" description="Pro residues" evidence="8">
    <location>
        <begin position="288"/>
        <end position="298"/>
    </location>
</feature>
<dbReference type="InterPro" id="IPR018955">
    <property type="entry name" value="BCDHK/PDK_N"/>
</dbReference>
<keyword evidence="2 7" id="KW-0808">Transferase</keyword>
<comment type="subcellular location">
    <subcellularLocation>
        <location evidence="7">Mitochondrion matrix</location>
    </subcellularLocation>
</comment>
<evidence type="ECO:0000256" key="1">
    <source>
        <dbReference type="ARBA" id="ARBA00006155"/>
    </source>
</evidence>
<evidence type="ECO:0000256" key="3">
    <source>
        <dbReference type="ARBA" id="ARBA00022741"/>
    </source>
</evidence>
<evidence type="ECO:0000313" key="11">
    <source>
        <dbReference type="Proteomes" id="UP000838763"/>
    </source>
</evidence>
<feature type="region of interest" description="Disordered" evidence="8">
    <location>
        <begin position="279"/>
        <end position="299"/>
    </location>
</feature>
<dbReference type="GO" id="GO:0010906">
    <property type="term" value="P:regulation of glucose metabolic process"/>
    <property type="evidence" value="ECO:0007669"/>
    <property type="project" value="TreeGrafter"/>
</dbReference>
<dbReference type="InterPro" id="IPR036784">
    <property type="entry name" value="AK/P_DHK_N_sf"/>
</dbReference>
<dbReference type="Pfam" id="PF10436">
    <property type="entry name" value="BCDHK_Adom3"/>
    <property type="match status" value="1"/>
</dbReference>
<dbReference type="Proteomes" id="UP000838763">
    <property type="component" value="Unassembled WGS sequence"/>
</dbReference>
<accession>A0A9P1GU91</accession>
<keyword evidence="4 7" id="KW-0418">Kinase</keyword>
<keyword evidence="3 7" id="KW-0547">Nucleotide-binding</keyword>
<dbReference type="AlphaFoldDB" id="A0A9P1GU91"/>
<dbReference type="PANTHER" id="PTHR11947:SF25">
    <property type="entry name" value="[PYRUVATE DEHYDROGENASE (ACETYL-TRANSFERRING)] KINASE 2, MITOCHONDRIAL"/>
    <property type="match status" value="1"/>
</dbReference>
<keyword evidence="11" id="KW-1185">Reference proteome</keyword>
<dbReference type="GO" id="GO:0005524">
    <property type="term" value="F:ATP binding"/>
    <property type="evidence" value="ECO:0007669"/>
    <property type="project" value="UniProtKB-UniRule"/>
</dbReference>
<evidence type="ECO:0000259" key="9">
    <source>
        <dbReference type="Pfam" id="PF10436"/>
    </source>
</evidence>
<dbReference type="SUPFAM" id="SSF55874">
    <property type="entry name" value="ATPase domain of HSP90 chaperone/DNA topoisomerase II/histidine kinase"/>
    <property type="match status" value="1"/>
</dbReference>
<reference evidence="10" key="1">
    <citation type="submission" date="2022-11" db="EMBL/GenBank/DDBJ databases">
        <authorList>
            <person name="Scott C."/>
            <person name="Bruce N."/>
        </authorList>
    </citation>
    <scope>NUCLEOTIDE SEQUENCE</scope>
</reference>
<dbReference type="EC" id="2.7.11.-" evidence="7"/>
<dbReference type="InterPro" id="IPR036890">
    <property type="entry name" value="HATPase_C_sf"/>
</dbReference>
<evidence type="ECO:0000256" key="7">
    <source>
        <dbReference type="RuleBase" id="RU366032"/>
    </source>
</evidence>
<evidence type="ECO:0000256" key="4">
    <source>
        <dbReference type="ARBA" id="ARBA00022777"/>
    </source>
</evidence>
<gene>
    <name evidence="10" type="ORF">PPNO1_LOCUS163</name>
</gene>